<dbReference type="SUPFAM" id="SSF88697">
    <property type="entry name" value="PUA domain-like"/>
    <property type="match status" value="1"/>
</dbReference>
<dbReference type="PANTHER" id="PTHR23127">
    <property type="entry name" value="CENTROMERE/MICROTUBULE BINDING PROTEIN CBF5"/>
    <property type="match status" value="1"/>
</dbReference>
<dbReference type="PROSITE" id="PS50890">
    <property type="entry name" value="PUA"/>
    <property type="match status" value="1"/>
</dbReference>
<dbReference type="InterPro" id="IPR015947">
    <property type="entry name" value="PUA-like_sf"/>
</dbReference>
<dbReference type="RefSeq" id="XP_001713363.1">
    <property type="nucleotide sequence ID" value="XM_001713311.1"/>
</dbReference>
<dbReference type="InterPro" id="IPR004802">
    <property type="entry name" value="tRNA_PsdUridine_synth_B_fam"/>
</dbReference>
<dbReference type="PIR" id="C90122">
    <property type="entry name" value="C90122"/>
</dbReference>
<dbReference type="GO" id="GO:0031120">
    <property type="term" value="P:snRNA pseudouridine synthesis"/>
    <property type="evidence" value="ECO:0007669"/>
    <property type="project" value="TreeGrafter"/>
</dbReference>
<geneLocation type="nucleomorph" evidence="2"/>
<dbReference type="GO" id="GO:0031118">
    <property type="term" value="P:rRNA pseudouridine synthesis"/>
    <property type="evidence" value="ECO:0007669"/>
    <property type="project" value="TreeGrafter"/>
</dbReference>
<dbReference type="Proteomes" id="UP000242167">
    <property type="component" value="Nucleomorph 3"/>
</dbReference>
<accession>Q98SB1</accession>
<dbReference type="InterPro" id="IPR002478">
    <property type="entry name" value="PUA"/>
</dbReference>
<organism evidence="2 3">
    <name type="scientific">Guillardia theta</name>
    <name type="common">Cryptophyte</name>
    <name type="synonym">Cryptomonas phi</name>
    <dbReference type="NCBI Taxonomy" id="55529"/>
    <lineage>
        <taxon>Eukaryota</taxon>
        <taxon>Cryptophyceae</taxon>
        <taxon>Pyrenomonadales</taxon>
        <taxon>Geminigeraceae</taxon>
        <taxon>Guillardia</taxon>
    </lineage>
</organism>
<dbReference type="Gene3D" id="2.30.130.10">
    <property type="entry name" value="PUA domain"/>
    <property type="match status" value="1"/>
</dbReference>
<proteinExistence type="predicted"/>
<gene>
    <name evidence="2" type="primary">cbf5</name>
</gene>
<evidence type="ECO:0000313" key="3">
    <source>
        <dbReference type="Proteomes" id="UP000242167"/>
    </source>
</evidence>
<feature type="domain" description="PUA" evidence="1">
    <location>
        <begin position="209"/>
        <end position="260"/>
    </location>
</feature>
<dbReference type="AlphaFoldDB" id="Q98SB1"/>
<dbReference type="EMBL" id="AF083031">
    <property type="protein sequence ID" value="AAK39672.1"/>
    <property type="molecule type" value="Genomic_DNA"/>
</dbReference>
<name>Q98SB1_GUITH</name>
<keyword evidence="2" id="KW-0542">Nucleomorph</keyword>
<dbReference type="GO" id="GO:1990481">
    <property type="term" value="P:mRNA pseudouridine synthesis"/>
    <property type="evidence" value="ECO:0007669"/>
    <property type="project" value="TreeGrafter"/>
</dbReference>
<protein>
    <submittedName>
        <fullName evidence="2">Pseudouridylate synthase</fullName>
    </submittedName>
</protein>
<sequence length="310" mass="36393">MKNVMLIVIDKPIGLNSIELIKILNSKFPSYAIFNINYLNTNTSGCVIYSIFDYSNKFKEILNEILKEFIIFINLKIFCYNLLIKKIISFSLLKNNTMIRNSIKFLRVINKIFLSLIEIQTIDRFIIFIISSYNNLCYNSIFQVIKTIFGNNLNYLEYRQVKIGSISEDNFSITFYEFLDILSIHFFYKNTKVVENVIISLESIYRFLKKVIIKKSCINTIYYGSRIYVPGIIKISKSLKSGDKIKILDIDMNFIGIGKLYFTHKSKNFVKLQIIPSIVTSDKNSIKYTWKFGKKSIFRNLIFKTKTFEI</sequence>
<dbReference type="GeneID" id="857145"/>
<evidence type="ECO:0000313" key="2">
    <source>
        <dbReference type="EMBL" id="AAK39672.1"/>
    </source>
</evidence>
<dbReference type="GO" id="GO:0003723">
    <property type="term" value="F:RNA binding"/>
    <property type="evidence" value="ECO:0007669"/>
    <property type="project" value="InterPro"/>
</dbReference>
<dbReference type="GO" id="GO:0009982">
    <property type="term" value="F:pseudouridine synthase activity"/>
    <property type="evidence" value="ECO:0007669"/>
    <property type="project" value="TreeGrafter"/>
</dbReference>
<reference evidence="2 3" key="1">
    <citation type="journal article" date="2001" name="Nature">
        <title>The highly reduced genome of an enslaved algal nucleus.</title>
        <authorList>
            <person name="Douglas S."/>
            <person name="Zauner S."/>
            <person name="Fraunholz M."/>
            <person name="Beaton M."/>
            <person name="Penny S."/>
            <person name="Deng L."/>
            <person name="Wu X."/>
            <person name="Reith M."/>
            <person name="Cavalier-Smith T."/>
            <person name="Maier U."/>
        </authorList>
    </citation>
    <scope>NUCLEOTIDE SEQUENCE [LARGE SCALE GENOMIC DNA]</scope>
</reference>
<dbReference type="InterPro" id="IPR036974">
    <property type="entry name" value="PUA_sf"/>
</dbReference>
<dbReference type="PANTHER" id="PTHR23127:SF0">
    <property type="entry name" value="H_ACA RIBONUCLEOPROTEIN COMPLEX SUBUNIT DKC1"/>
    <property type="match status" value="1"/>
</dbReference>
<dbReference type="CDD" id="cd07953">
    <property type="entry name" value="PUA"/>
    <property type="match status" value="1"/>
</dbReference>
<evidence type="ECO:0000259" key="1">
    <source>
        <dbReference type="Pfam" id="PF01472"/>
    </source>
</evidence>
<dbReference type="GO" id="GO:0000495">
    <property type="term" value="P:box H/ACA sno(s)RNA 3'-end processing"/>
    <property type="evidence" value="ECO:0007669"/>
    <property type="project" value="TreeGrafter"/>
</dbReference>
<dbReference type="Pfam" id="PF01472">
    <property type="entry name" value="PUA"/>
    <property type="match status" value="1"/>
</dbReference>